<protein>
    <recommendedName>
        <fullName evidence="5">Ankyrin repeat domain-containing protein</fullName>
    </recommendedName>
</protein>
<evidence type="ECO:0000313" key="4">
    <source>
        <dbReference type="Proteomes" id="UP000813462"/>
    </source>
</evidence>
<dbReference type="EMBL" id="JAEACU010000011">
    <property type="protein sequence ID" value="KAH7514386.1"/>
    <property type="molecule type" value="Genomic_DNA"/>
</dbReference>
<evidence type="ECO:0000313" key="2">
    <source>
        <dbReference type="EMBL" id="KAH7514384.1"/>
    </source>
</evidence>
<gene>
    <name evidence="2" type="ORF">FEM48_Zijuj11G0084100</name>
    <name evidence="3" type="ORF">FEM48_Zijuj11G0084300</name>
</gene>
<dbReference type="EMBL" id="JAEACU010000011">
    <property type="protein sequence ID" value="KAH7514384.1"/>
    <property type="molecule type" value="Genomic_DNA"/>
</dbReference>
<proteinExistence type="predicted"/>
<name>A0A978UHV5_ZIZJJ</name>
<feature type="repeat" description="ANK" evidence="1">
    <location>
        <begin position="47"/>
        <end position="80"/>
    </location>
</feature>
<evidence type="ECO:0008006" key="5">
    <source>
        <dbReference type="Google" id="ProtNLM"/>
    </source>
</evidence>
<reference evidence="3" key="1">
    <citation type="journal article" date="2021" name="Front. Plant Sci.">
        <title>Chromosome-Scale Genome Assembly for Chinese Sour Jujube and Insights Into Its Genome Evolution and Domestication Signature.</title>
        <authorList>
            <person name="Shen L.-Y."/>
            <person name="Luo H."/>
            <person name="Wang X.-L."/>
            <person name="Wang X.-M."/>
            <person name="Qiu X.-J."/>
            <person name="Liu H."/>
            <person name="Zhou S.-S."/>
            <person name="Jia K.-H."/>
            <person name="Nie S."/>
            <person name="Bao Y.-T."/>
            <person name="Zhang R.-G."/>
            <person name="Yun Q.-Z."/>
            <person name="Chai Y.-H."/>
            <person name="Lu J.-Y."/>
            <person name="Li Y."/>
            <person name="Zhao S.-W."/>
            <person name="Mao J.-F."/>
            <person name="Jia S.-G."/>
            <person name="Mao Y.-M."/>
        </authorList>
    </citation>
    <scope>NUCLEOTIDE SEQUENCE</scope>
    <source>
        <strain evidence="3">AT0</strain>
        <tissue evidence="3">Leaf</tissue>
    </source>
</reference>
<dbReference type="InterPro" id="IPR002110">
    <property type="entry name" value="Ankyrin_rpt"/>
</dbReference>
<accession>A0A978UHV5</accession>
<dbReference type="Gene3D" id="1.25.40.20">
    <property type="entry name" value="Ankyrin repeat-containing domain"/>
    <property type="match status" value="1"/>
</dbReference>
<dbReference type="PROSITE" id="PS50088">
    <property type="entry name" value="ANK_REPEAT"/>
    <property type="match status" value="1"/>
</dbReference>
<organism evidence="3 4">
    <name type="scientific">Ziziphus jujuba var. spinosa</name>
    <dbReference type="NCBI Taxonomy" id="714518"/>
    <lineage>
        <taxon>Eukaryota</taxon>
        <taxon>Viridiplantae</taxon>
        <taxon>Streptophyta</taxon>
        <taxon>Embryophyta</taxon>
        <taxon>Tracheophyta</taxon>
        <taxon>Spermatophyta</taxon>
        <taxon>Magnoliopsida</taxon>
        <taxon>eudicotyledons</taxon>
        <taxon>Gunneridae</taxon>
        <taxon>Pentapetalae</taxon>
        <taxon>rosids</taxon>
        <taxon>fabids</taxon>
        <taxon>Rosales</taxon>
        <taxon>Rhamnaceae</taxon>
        <taxon>Paliureae</taxon>
        <taxon>Ziziphus</taxon>
    </lineage>
</organism>
<dbReference type="PROSITE" id="PS50297">
    <property type="entry name" value="ANK_REP_REGION"/>
    <property type="match status" value="1"/>
</dbReference>
<keyword evidence="1" id="KW-0040">ANK repeat</keyword>
<dbReference type="AlphaFoldDB" id="A0A978UHV5"/>
<comment type="caution">
    <text evidence="3">The sequence shown here is derived from an EMBL/GenBank/DDBJ whole genome shotgun (WGS) entry which is preliminary data.</text>
</comment>
<evidence type="ECO:0000256" key="1">
    <source>
        <dbReference type="PROSITE-ProRule" id="PRU00023"/>
    </source>
</evidence>
<dbReference type="InterPro" id="IPR036770">
    <property type="entry name" value="Ankyrin_rpt-contain_sf"/>
</dbReference>
<dbReference type="SUPFAM" id="SSF48403">
    <property type="entry name" value="Ankyrin repeat"/>
    <property type="match status" value="1"/>
</dbReference>
<dbReference type="Pfam" id="PF00023">
    <property type="entry name" value="Ank"/>
    <property type="match status" value="1"/>
</dbReference>
<dbReference type="Proteomes" id="UP000813462">
    <property type="component" value="Unassembled WGS sequence"/>
</dbReference>
<evidence type="ECO:0000313" key="3">
    <source>
        <dbReference type="EMBL" id="KAH7514386.1"/>
    </source>
</evidence>
<sequence length="124" mass="13969">MEDINNRKMKEMKVAAEEGRDKDMAKLIGDDPYIVERFDRVPYINKPLHIATKHGHTPFAMEMVVELLVDCGVDINSKNTENLTTLDILDDMQADNPQVRKMLNAAGALKASNLTIPYISQLIV</sequence>